<gene>
    <name evidence="2" type="ORF">E5983_01770</name>
</gene>
<dbReference type="EMBL" id="WSRS01000008">
    <property type="protein sequence ID" value="MVX58380.1"/>
    <property type="molecule type" value="Genomic_DNA"/>
</dbReference>
<dbReference type="PROSITE" id="PS51257">
    <property type="entry name" value="PROKAR_LIPOPROTEIN"/>
    <property type="match status" value="1"/>
</dbReference>
<accession>A0A7X3G760</accession>
<dbReference type="OrthoDB" id="2219550at2"/>
<feature type="chain" id="PRO_5039553828" description="Lipoprotein" evidence="1">
    <location>
        <begin position="21"/>
        <end position="160"/>
    </location>
</feature>
<name>A0A7X3G760_9STRE</name>
<keyword evidence="1" id="KW-0732">Signal</keyword>
<evidence type="ECO:0000313" key="3">
    <source>
        <dbReference type="Proteomes" id="UP000461595"/>
    </source>
</evidence>
<dbReference type="RefSeq" id="WP_160332205.1">
    <property type="nucleotide sequence ID" value="NZ_WSRS01000008.1"/>
</dbReference>
<evidence type="ECO:0000256" key="1">
    <source>
        <dbReference type="SAM" id="SignalP"/>
    </source>
</evidence>
<evidence type="ECO:0000313" key="2">
    <source>
        <dbReference type="EMBL" id="MVX58380.1"/>
    </source>
</evidence>
<comment type="caution">
    <text evidence="2">The sequence shown here is derived from an EMBL/GenBank/DDBJ whole genome shotgun (WGS) entry which is preliminary data.</text>
</comment>
<sequence>MKLGKVARLVVCGLVIFFLAACGAKSPEDLEKNVLKDSYTGYSQESGYQGRKFIAGGDTLTFDKSQKLIKNSHGEEIKYAVVSDDQAKKIPSKYRGALVDLEEELKETDNFTIAVGDNPEKASAYYQVALQNGGKNIRIIELLRGYKYENAYYDFSGVAD</sequence>
<proteinExistence type="predicted"/>
<protein>
    <recommendedName>
        <fullName evidence="4">Lipoprotein</fullName>
    </recommendedName>
</protein>
<dbReference type="Proteomes" id="UP000461595">
    <property type="component" value="Unassembled WGS sequence"/>
</dbReference>
<organism evidence="2 3">
    <name type="scientific">Streptococcus danieliae</name>
    <dbReference type="NCBI Taxonomy" id="747656"/>
    <lineage>
        <taxon>Bacteria</taxon>
        <taxon>Bacillati</taxon>
        <taxon>Bacillota</taxon>
        <taxon>Bacilli</taxon>
        <taxon>Lactobacillales</taxon>
        <taxon>Streptococcaceae</taxon>
        <taxon>Streptococcus</taxon>
    </lineage>
</organism>
<dbReference type="AlphaFoldDB" id="A0A7X3G760"/>
<feature type="signal peptide" evidence="1">
    <location>
        <begin position="1"/>
        <end position="20"/>
    </location>
</feature>
<reference evidence="2 3" key="1">
    <citation type="submission" date="2019-12" db="EMBL/GenBank/DDBJ databases">
        <title>Microbes associate with the intestines of laboratory mice.</title>
        <authorList>
            <person name="Navarre W."/>
            <person name="Wong E."/>
        </authorList>
    </citation>
    <scope>NUCLEOTIDE SEQUENCE [LARGE SCALE GENOMIC DNA]</scope>
    <source>
        <strain evidence="2 3">NM51_B2-22</strain>
    </source>
</reference>
<evidence type="ECO:0008006" key="4">
    <source>
        <dbReference type="Google" id="ProtNLM"/>
    </source>
</evidence>